<feature type="compositionally biased region" description="Basic and acidic residues" evidence="1">
    <location>
        <begin position="965"/>
        <end position="981"/>
    </location>
</feature>
<evidence type="ECO:0000313" key="3">
    <source>
        <dbReference type="EMBL" id="PWN29131.1"/>
    </source>
</evidence>
<feature type="compositionally biased region" description="Polar residues" evidence="1">
    <location>
        <begin position="713"/>
        <end position="733"/>
    </location>
</feature>
<feature type="compositionally biased region" description="Low complexity" evidence="1">
    <location>
        <begin position="231"/>
        <end position="240"/>
    </location>
</feature>
<feature type="compositionally biased region" description="Polar residues" evidence="1">
    <location>
        <begin position="1441"/>
        <end position="1460"/>
    </location>
</feature>
<feature type="compositionally biased region" description="Polar residues" evidence="1">
    <location>
        <begin position="2056"/>
        <end position="2075"/>
    </location>
</feature>
<dbReference type="GO" id="GO:0031991">
    <property type="term" value="P:regulation of actomyosin contractile ring contraction"/>
    <property type="evidence" value="ECO:0007669"/>
    <property type="project" value="TreeGrafter"/>
</dbReference>
<feature type="compositionally biased region" description="Low complexity" evidence="1">
    <location>
        <begin position="40"/>
        <end position="65"/>
    </location>
</feature>
<feature type="compositionally biased region" description="Low complexity" evidence="1">
    <location>
        <begin position="1"/>
        <end position="22"/>
    </location>
</feature>
<dbReference type="InterPro" id="IPR051492">
    <property type="entry name" value="Dynamin-Rho_GEF"/>
</dbReference>
<dbReference type="InterPro" id="IPR001331">
    <property type="entry name" value="GDS_CDC24_CS"/>
</dbReference>
<feature type="compositionally biased region" description="Low complexity" evidence="1">
    <location>
        <begin position="779"/>
        <end position="791"/>
    </location>
</feature>
<dbReference type="GO" id="GO:0005737">
    <property type="term" value="C:cytoplasm"/>
    <property type="evidence" value="ECO:0007669"/>
    <property type="project" value="TreeGrafter"/>
</dbReference>
<feature type="compositionally biased region" description="Low complexity" evidence="1">
    <location>
        <begin position="2116"/>
        <end position="2129"/>
    </location>
</feature>
<protein>
    <recommendedName>
        <fullName evidence="2">DH domain-containing protein</fullName>
    </recommendedName>
</protein>
<feature type="compositionally biased region" description="Low complexity" evidence="1">
    <location>
        <begin position="684"/>
        <end position="697"/>
    </location>
</feature>
<feature type="compositionally biased region" description="Low complexity" evidence="1">
    <location>
        <begin position="443"/>
        <end position="472"/>
    </location>
</feature>
<feature type="compositionally biased region" description="Polar residues" evidence="1">
    <location>
        <begin position="1674"/>
        <end position="1685"/>
    </location>
</feature>
<dbReference type="PROSITE" id="PS00741">
    <property type="entry name" value="DH_1"/>
    <property type="match status" value="1"/>
</dbReference>
<dbReference type="STRING" id="1569628.A0A316UXV7"/>
<dbReference type="EMBL" id="KZ819664">
    <property type="protein sequence ID" value="PWN29131.1"/>
    <property type="molecule type" value="Genomic_DNA"/>
</dbReference>
<feature type="region of interest" description="Disordered" evidence="1">
    <location>
        <begin position="1141"/>
        <end position="1173"/>
    </location>
</feature>
<dbReference type="SUPFAM" id="SSF103657">
    <property type="entry name" value="BAR/IMD domain-like"/>
    <property type="match status" value="1"/>
</dbReference>
<feature type="compositionally biased region" description="Gly residues" evidence="1">
    <location>
        <begin position="1416"/>
        <end position="1428"/>
    </location>
</feature>
<dbReference type="GO" id="GO:0035556">
    <property type="term" value="P:intracellular signal transduction"/>
    <property type="evidence" value="ECO:0007669"/>
    <property type="project" value="InterPro"/>
</dbReference>
<feature type="compositionally biased region" description="Polar residues" evidence="1">
    <location>
        <begin position="519"/>
        <end position="531"/>
    </location>
</feature>
<feature type="compositionally biased region" description="Pro residues" evidence="1">
    <location>
        <begin position="2161"/>
        <end position="2173"/>
    </location>
</feature>
<feature type="compositionally biased region" description="Polar residues" evidence="1">
    <location>
        <begin position="1317"/>
        <end position="1329"/>
    </location>
</feature>
<dbReference type="GeneID" id="37027553"/>
<feature type="compositionally biased region" description="Pro residues" evidence="1">
    <location>
        <begin position="361"/>
        <end position="373"/>
    </location>
</feature>
<dbReference type="CDD" id="cd00160">
    <property type="entry name" value="RhoGEF"/>
    <property type="match status" value="1"/>
</dbReference>
<feature type="compositionally biased region" description="Low complexity" evidence="1">
    <location>
        <begin position="328"/>
        <end position="342"/>
    </location>
</feature>
<dbReference type="Gene3D" id="1.20.1270.60">
    <property type="entry name" value="Arfaptin homology (AH) domain/BAR domain"/>
    <property type="match status" value="1"/>
</dbReference>
<feature type="compositionally biased region" description="Polar residues" evidence="1">
    <location>
        <begin position="1910"/>
        <end position="1939"/>
    </location>
</feature>
<gene>
    <name evidence="3" type="ORF">BDZ90DRAFT_231130</name>
</gene>
<keyword evidence="4" id="KW-1185">Reference proteome</keyword>
<feature type="region of interest" description="Disordered" evidence="1">
    <location>
        <begin position="1282"/>
        <end position="1461"/>
    </location>
</feature>
<feature type="compositionally biased region" description="Low complexity" evidence="1">
    <location>
        <begin position="741"/>
        <end position="756"/>
    </location>
</feature>
<dbReference type="Pfam" id="PF00621">
    <property type="entry name" value="RhoGEF"/>
    <property type="match status" value="1"/>
</dbReference>
<feature type="region of interest" description="Disordered" evidence="1">
    <location>
        <begin position="1648"/>
        <end position="1698"/>
    </location>
</feature>
<feature type="compositionally biased region" description="Polar residues" evidence="1">
    <location>
        <begin position="663"/>
        <end position="675"/>
    </location>
</feature>
<evidence type="ECO:0000256" key="1">
    <source>
        <dbReference type="SAM" id="MobiDB-lite"/>
    </source>
</evidence>
<feature type="region of interest" description="Disordered" evidence="1">
    <location>
        <begin position="1969"/>
        <end position="2227"/>
    </location>
</feature>
<name>A0A316UXV7_9BASI</name>
<feature type="domain" description="DH" evidence="2">
    <location>
        <begin position="1187"/>
        <end position="1626"/>
    </location>
</feature>
<feature type="region of interest" description="Disordered" evidence="1">
    <location>
        <begin position="1"/>
        <end position="1116"/>
    </location>
</feature>
<dbReference type="OrthoDB" id="10256089at2759"/>
<feature type="compositionally biased region" description="Basic residues" evidence="1">
    <location>
        <begin position="596"/>
        <end position="605"/>
    </location>
</feature>
<evidence type="ECO:0000313" key="4">
    <source>
        <dbReference type="Proteomes" id="UP000245884"/>
    </source>
</evidence>
<organism evidence="3 4">
    <name type="scientific">Jaminaea rosea</name>
    <dbReference type="NCBI Taxonomy" id="1569628"/>
    <lineage>
        <taxon>Eukaryota</taxon>
        <taxon>Fungi</taxon>
        <taxon>Dikarya</taxon>
        <taxon>Basidiomycota</taxon>
        <taxon>Ustilaginomycotina</taxon>
        <taxon>Exobasidiomycetes</taxon>
        <taxon>Microstromatales</taxon>
        <taxon>Microstromatales incertae sedis</taxon>
        <taxon>Jaminaea</taxon>
    </lineage>
</organism>
<proteinExistence type="predicted"/>
<dbReference type="InterPro" id="IPR027267">
    <property type="entry name" value="AH/BAR_dom_sf"/>
</dbReference>
<dbReference type="Gene3D" id="1.20.900.10">
    <property type="entry name" value="Dbl homology (DH) domain"/>
    <property type="match status" value="2"/>
</dbReference>
<feature type="compositionally biased region" description="Gly residues" evidence="1">
    <location>
        <begin position="2218"/>
        <end position="2227"/>
    </location>
</feature>
<feature type="compositionally biased region" description="Low complexity" evidence="1">
    <location>
        <begin position="198"/>
        <end position="207"/>
    </location>
</feature>
<dbReference type="PANTHER" id="PTHR22834">
    <property type="entry name" value="NUCLEAR FUSION PROTEIN FUS2"/>
    <property type="match status" value="1"/>
</dbReference>
<dbReference type="GO" id="GO:0032955">
    <property type="term" value="P:regulation of division septum assembly"/>
    <property type="evidence" value="ECO:0007669"/>
    <property type="project" value="TreeGrafter"/>
</dbReference>
<dbReference type="GO" id="GO:0005085">
    <property type="term" value="F:guanyl-nucleotide exchange factor activity"/>
    <property type="evidence" value="ECO:0007669"/>
    <property type="project" value="InterPro"/>
</dbReference>
<feature type="compositionally biased region" description="Basic and acidic residues" evidence="1">
    <location>
        <begin position="275"/>
        <end position="290"/>
    </location>
</feature>
<feature type="compositionally biased region" description="Low complexity" evidence="1">
    <location>
        <begin position="2087"/>
        <end position="2106"/>
    </location>
</feature>
<reference evidence="3 4" key="1">
    <citation type="journal article" date="2018" name="Mol. Biol. Evol.">
        <title>Broad Genomic Sampling Reveals a Smut Pathogenic Ancestry of the Fungal Clade Ustilaginomycotina.</title>
        <authorList>
            <person name="Kijpornyongpan T."/>
            <person name="Mondo S.J."/>
            <person name="Barry K."/>
            <person name="Sandor L."/>
            <person name="Lee J."/>
            <person name="Lipzen A."/>
            <person name="Pangilinan J."/>
            <person name="LaButti K."/>
            <person name="Hainaut M."/>
            <person name="Henrissat B."/>
            <person name="Grigoriev I.V."/>
            <person name="Spatafora J.W."/>
            <person name="Aime M.C."/>
        </authorList>
    </citation>
    <scope>NUCLEOTIDE SEQUENCE [LARGE SCALE GENOMIC DNA]</scope>
    <source>
        <strain evidence="3 4">MCA 5214</strain>
    </source>
</reference>
<dbReference type="SUPFAM" id="SSF48065">
    <property type="entry name" value="DBL homology domain (DH-domain)"/>
    <property type="match status" value="1"/>
</dbReference>
<evidence type="ECO:0000259" key="2">
    <source>
        <dbReference type="PROSITE" id="PS50010"/>
    </source>
</evidence>
<feature type="compositionally biased region" description="Low complexity" evidence="1">
    <location>
        <begin position="907"/>
        <end position="919"/>
    </location>
</feature>
<feature type="compositionally biased region" description="Low complexity" evidence="1">
    <location>
        <begin position="124"/>
        <end position="135"/>
    </location>
</feature>
<feature type="compositionally biased region" description="Polar residues" evidence="1">
    <location>
        <begin position="832"/>
        <end position="858"/>
    </location>
</feature>
<dbReference type="InterPro" id="IPR000219">
    <property type="entry name" value="DH_dom"/>
</dbReference>
<dbReference type="InterPro" id="IPR035899">
    <property type="entry name" value="DBL_dom_sf"/>
</dbReference>
<dbReference type="PANTHER" id="PTHR22834:SF20">
    <property type="entry name" value="SH3 DOMAIN-CONTAINING PROTEIN"/>
    <property type="match status" value="1"/>
</dbReference>
<feature type="compositionally biased region" description="Polar residues" evidence="1">
    <location>
        <begin position="871"/>
        <end position="900"/>
    </location>
</feature>
<feature type="compositionally biased region" description="Acidic residues" evidence="1">
    <location>
        <begin position="982"/>
        <end position="995"/>
    </location>
</feature>
<feature type="compositionally biased region" description="Low complexity" evidence="1">
    <location>
        <begin position="606"/>
        <end position="616"/>
    </location>
</feature>
<feature type="compositionally biased region" description="Low complexity" evidence="1">
    <location>
        <begin position="1385"/>
        <end position="1395"/>
    </location>
</feature>
<feature type="compositionally biased region" description="Low complexity" evidence="1">
    <location>
        <begin position="176"/>
        <end position="187"/>
    </location>
</feature>
<dbReference type="Proteomes" id="UP000245884">
    <property type="component" value="Unassembled WGS sequence"/>
</dbReference>
<dbReference type="RefSeq" id="XP_025363743.1">
    <property type="nucleotide sequence ID" value="XM_025505730.1"/>
</dbReference>
<accession>A0A316UXV7</accession>
<feature type="compositionally biased region" description="Polar residues" evidence="1">
    <location>
        <begin position="1363"/>
        <end position="1374"/>
    </location>
</feature>
<feature type="compositionally biased region" description="Low complexity" evidence="1">
    <location>
        <begin position="539"/>
        <end position="565"/>
    </location>
</feature>
<dbReference type="PROSITE" id="PS50010">
    <property type="entry name" value="DH_2"/>
    <property type="match status" value="1"/>
</dbReference>
<feature type="region of interest" description="Disordered" evidence="1">
    <location>
        <begin position="1910"/>
        <end position="1941"/>
    </location>
</feature>
<sequence length="2227" mass="231370">MAGDSAVAVSASAADETATSNAQPPAPPPPPLVRNASFLSEEPSSSSSASSVVSSSRARRPSSSSTATVGSRRRPSRTQLGDPPSSPGGSPRPSSRKTILRGTLQATVQDRDREATISSRSDSQESGTSSFFESEGAQRSRSGSGRPLAEASSPRSPMTALWEANNAHGSPVTWTSSRRPSAASSGGASRGSGRRRGSNAAGASSSAAEDDGENPPPPPIPTKQLGRDRMASASSSTSSLTRRRAADLEAASTDSSNGFLMAPPPTMMGRMRSKTSRENVSEAVDRHPRASEPVPSSSTLGKLFGGLRKSKNTPRDDSTPSGGDGDGPDFAAAAADASSRPGLATAGGVDEARTMSSSGPPRMPDYQPPPPPTANLQSLLSLPSHPYANSRLPPTSSQGQGRAELKQEAYSEAPRADGMPGADLDWTTTTPTPTNASFAVTGPSQSPAGSPHAASPSVAAEPPSPSQSSSPPTMKRAGSWPPRGDKKPGSFVTLQNGQSRGVGGSRFQNAASRPPRTPSPNTIAMAQSSESAPLPQPFTMSISNSASSDMTSTTAGTSTSGAAQTYDAATLPALEQDDGVQPQSPASIAAREERCRIRRERKSLRSRPQSGQSSSSWHIPLPRSSSLRSYDGETGPFPTPPPRSSSSGMQEFDFSGSYGAGEASTSPRQMLSVDQPSPLPSPRSLPRAAPASPRAAPYGVGGGSVAKLASKFGGTTRQQMPRGSPEAKQSASSYFERLTRYRSSSNASNTSRRPPSGLGESLSSAEVAAWVTTANGQRTASTSVSTASSDVALRERAPSTVSVYEDAPQTLANTSKDRVLSSIEDDADADPTSESVATESSHPPVMSSDSAASAISNPPNRPTKSSRRPGTAQTLENVERCNSSRPSSSAIPAQGSSINEEGSHGVSAAPAGPSTSPSALGVSPLRNSVEMAARMGGTFDMSQQHAKAGGANGLAEPLVLSNSRNRSESEGSALKEEHGGDEADEHGEEEDEDGDEIGHDVGDGEDATARLEVPSTPGRRRASLATRAKNLRKVTPPALASAFRQRKASAPGEGTLKGKKWPFGGTKDDGSEGEEDSKQQQARLGRASVRKKKDATPARPTIRRIYDDQTGSPLSPAREHLSLLAQKPSIASFQSATSSSQDVASIDRGSDLNSPVVPSPVMGGRVRTPPTAWTKGELDEDMKRILKRRNVIRELVHTERSYASDLTVIRDIYLSRARARVGAWPSASPGTPWSGFSATGSPLHHPASATSSSSYLPYRNAAASRSYFRSASGEVALSAYQGTTPSPGLHRKASSPAMATPPMHFDTKLHPLPSPAPSGSISNRSSVVTSGSKSKDESVSSDATRSSSRPTDASKSGGEERTSVSTRYSESGTTPGVPATPPMPTITTSTSTTSTFQDAHGHMSSLISQGAASRTSGGGTGGIIGGDGTPPAGGRPAVTIDTRSSASTPAGALSSNSSDAPLSHSDIRVIFTGVEACTAFADEMTCLLEASMGTLAANSLPSEAADLEDSNDDTIGLAFRQLASRIQAVYGAYCSKHEASITRLRDVASTSSRAAQFLKECTAVARRRTNAWDLASLLIKPVQRMLKYPLLLKQILAATPSTHPDYENLVMAIEEIQRVADSINELNRRREIITQIIGGGKARDVAGNGGALGSASSPGVEGSSGAQTPGGMTRSLTRNKLNASKTLRRNKASGSTPTVATDLAAVGTNVLESPDLPRLLASFNSLQGGIDRLATEYSRWPTLLRASILSQLDLLAAWKNVYVTETEHLTAFGALCQEMLEGPLPKLDRAVQLTLLPPLEKVRGIFSGPREVLMRREEREEDYIRYRTLLLAKGEQGMRATSLDKEHRRLVESANGFAALHLHLVDELPEFLHGVECMVDLLIAAFARIQAEYLGSVKTLMGGFLEARGDNSTSVPPVTTPSGEAASTASHGSNGTVASSREKTANIVRTWWTAHQVWATQLEGLKVCQPNGETGRRPSASPSLERSPLPSDMNKAASSYSLDKRSGGVGGLAGAVMTGSPANSQRSLPRVSDGGSSQPGASHHSNDAHPPPAMPPSTSSGSVNHEMGSTTSSSYLAPHPQQVPTPGRRSLNSSQGSGGSRRPSGSPSGGGTLDVAAMPASASNNPSPAGSRKGSIFRSLSGTIRGVGSSSTHSDTDTPPRPESPLPPVPPLPGKVAGNGSPAVPPKDHGGSLAPMLPSLDLGEGDWSPEVTAKGLEPMGGGPADGR</sequence>
<dbReference type="SMART" id="SM00325">
    <property type="entry name" value="RhoGEF"/>
    <property type="match status" value="1"/>
</dbReference>